<feature type="compositionally biased region" description="Basic and acidic residues" evidence="1">
    <location>
        <begin position="107"/>
        <end position="121"/>
    </location>
</feature>
<sequence length="979" mass="110531">MTKTLPRSLLPPSHSVGLGDLVRLFDAFGKEVGREMAEFLGFEPQGSHNPFKKEEQEQTPSPPTGGSPTPFEEEEPEPVEQVTVIDLPMWILKHRERIAEPSMIRSDAADSQKRQPQRDRAKVDGIAIQDNHPPLFPWRAVGKGLHRVLGDIQSSRAIDEARAVAAIARLEPLLKVPRRKHHDWPNDVMVILDGSSHLTPYAKDYLGLGQALVRLLGQSGQTLWWVDMAGMAIFYQGTSKGFREAPVPMPRQDMVVLALSDLGTLAPGQRLATRWHRIGRWYAKHGARTFALLPGEPRARTPRSSWTRLIGSLHTGVERYRIPSEDVVHDAKNRRREWGVEVLLTLMAATIRVELDLLRALMLLLPSDLWGLGLECLVWQHADLVGSPEIKWLDPERRPHYRKRFTDEALFRDLPEIRGQAFALIRHYHRNLDEAIGEEERVVFQSAIGDVENVDLVFFEALERRMVELADLRVARYIRRFTLRHFHDPGLWASSVIFPRLLALQRQLLDTPTDPIPPGCEPYFLDEEIAGVMPKTEWRIMYFGGSLQLVPSDLSLVSPDVVARRTLATFETARASLVCGPHWNRLESRALDGGQPSSLADGRGDRFFIRTERERMSLTRLRLPEPAVAMGEDERGVWIHLNQTHSGRDLYWLEPRRWRLSSGQSFFWRTGAWVDAAVHAILDKESFPIPRWAQRSGTDEYGLFADVMIAGVSQRFRWIGPGAFKMGSTEAEDGDDDERPRHPVWITKPFWMADTACSQRFWTAVMETEPSHFTGNDLPVDSVSWNDVRTFLDRLTETLPGAEFRLPYEAEWEYACRAGTATPFAFGHAITTEQVNFNGRAHLGGEVQGQSREGTTPVTSFPPNDWGLFQMHGNVWEWCRDWDGAYTDGLAIDPQGPDTGHERVLRGGGWIRYARLCRSAARDAGGPGVGWLDYGFRLVSGHGDSEEKAKRPGVHPSSDDGQVAGTDTGQASRKKRGAS</sequence>
<feature type="region of interest" description="Disordered" evidence="1">
    <location>
        <begin position="42"/>
        <end position="79"/>
    </location>
</feature>
<evidence type="ECO:0000259" key="2">
    <source>
        <dbReference type="Pfam" id="PF03781"/>
    </source>
</evidence>
<evidence type="ECO:0000313" key="4">
    <source>
        <dbReference type="Proteomes" id="UP000663929"/>
    </source>
</evidence>
<evidence type="ECO:0000256" key="1">
    <source>
        <dbReference type="SAM" id="MobiDB-lite"/>
    </source>
</evidence>
<dbReference type="InterPro" id="IPR042095">
    <property type="entry name" value="SUMF_sf"/>
</dbReference>
<dbReference type="SUPFAM" id="SSF56436">
    <property type="entry name" value="C-type lectin-like"/>
    <property type="match status" value="1"/>
</dbReference>
<protein>
    <submittedName>
        <fullName evidence="3">Formylglycine-generating enzyme family protein</fullName>
    </submittedName>
</protein>
<proteinExistence type="predicted"/>
<dbReference type="PANTHER" id="PTHR23150:SF19">
    <property type="entry name" value="FORMYLGLYCINE-GENERATING ENZYME"/>
    <property type="match status" value="1"/>
</dbReference>
<dbReference type="GO" id="GO:0120147">
    <property type="term" value="F:formylglycine-generating oxidase activity"/>
    <property type="evidence" value="ECO:0007669"/>
    <property type="project" value="TreeGrafter"/>
</dbReference>
<feature type="region of interest" description="Disordered" evidence="1">
    <location>
        <begin position="102"/>
        <end position="121"/>
    </location>
</feature>
<reference evidence="3" key="1">
    <citation type="submission" date="2021-03" db="EMBL/GenBank/DDBJ databases">
        <title>Acanthopleuribacteraceae sp. M133.</title>
        <authorList>
            <person name="Wang G."/>
        </authorList>
    </citation>
    <scope>NUCLEOTIDE SEQUENCE</scope>
    <source>
        <strain evidence="3">M133</strain>
    </source>
</reference>
<keyword evidence="4" id="KW-1185">Reference proteome</keyword>
<dbReference type="InterPro" id="IPR051043">
    <property type="entry name" value="Sulfatase_Mod_Factor_Kinase"/>
</dbReference>
<dbReference type="RefSeq" id="WP_237378229.1">
    <property type="nucleotide sequence ID" value="NZ_CP071793.1"/>
</dbReference>
<dbReference type="EMBL" id="CP071793">
    <property type="protein sequence ID" value="QTD48575.1"/>
    <property type="molecule type" value="Genomic_DNA"/>
</dbReference>
<dbReference type="InterPro" id="IPR005532">
    <property type="entry name" value="SUMF_dom"/>
</dbReference>
<dbReference type="KEGG" id="scor:J3U87_23590"/>
<organism evidence="3 4">
    <name type="scientific">Sulfidibacter corallicola</name>
    <dbReference type="NCBI Taxonomy" id="2818388"/>
    <lineage>
        <taxon>Bacteria</taxon>
        <taxon>Pseudomonadati</taxon>
        <taxon>Acidobacteriota</taxon>
        <taxon>Holophagae</taxon>
        <taxon>Acanthopleuribacterales</taxon>
        <taxon>Acanthopleuribacteraceae</taxon>
        <taxon>Sulfidibacter</taxon>
    </lineage>
</organism>
<dbReference type="Proteomes" id="UP000663929">
    <property type="component" value="Chromosome"/>
</dbReference>
<dbReference type="AlphaFoldDB" id="A0A8A4TPT0"/>
<name>A0A8A4TPT0_SULCO</name>
<feature type="domain" description="Sulfatase-modifying factor enzyme-like" evidence="2">
    <location>
        <begin position="718"/>
        <end position="939"/>
    </location>
</feature>
<evidence type="ECO:0000313" key="3">
    <source>
        <dbReference type="EMBL" id="QTD48575.1"/>
    </source>
</evidence>
<dbReference type="Pfam" id="PF03781">
    <property type="entry name" value="FGE-sulfatase"/>
    <property type="match status" value="1"/>
</dbReference>
<dbReference type="InterPro" id="IPR016187">
    <property type="entry name" value="CTDL_fold"/>
</dbReference>
<accession>A0A8A4TPT0</accession>
<dbReference type="PANTHER" id="PTHR23150">
    <property type="entry name" value="SULFATASE MODIFYING FACTOR 1, 2"/>
    <property type="match status" value="1"/>
</dbReference>
<dbReference type="Gene3D" id="3.90.1580.10">
    <property type="entry name" value="paralog of FGE (formylglycine-generating enzyme)"/>
    <property type="match status" value="1"/>
</dbReference>
<gene>
    <name evidence="3" type="ORF">J3U87_23590</name>
</gene>
<feature type="region of interest" description="Disordered" evidence="1">
    <location>
        <begin position="942"/>
        <end position="979"/>
    </location>
</feature>